<name>A0A3S3AJP3_9NOCA</name>
<evidence type="ECO:0000313" key="1">
    <source>
        <dbReference type="EMBL" id="RVW06280.1"/>
    </source>
</evidence>
<sequence>MSTPLEVDPAQLRALASEFIHSRDYFAAEVTIDRLAGASEHLTGSVAARALSDADAAIAVTLGELTEHLEATTAALSDTADDYETTEYVTTANLNAIEPG</sequence>
<dbReference type="RefSeq" id="WP_127945331.1">
    <property type="nucleotide sequence ID" value="NZ_RKLN01000001.1"/>
</dbReference>
<evidence type="ECO:0008006" key="3">
    <source>
        <dbReference type="Google" id="ProtNLM"/>
    </source>
</evidence>
<evidence type="ECO:0000313" key="2">
    <source>
        <dbReference type="Proteomes" id="UP000284333"/>
    </source>
</evidence>
<proteinExistence type="predicted"/>
<reference evidence="1 2" key="1">
    <citation type="submission" date="2018-11" db="EMBL/GenBank/DDBJ databases">
        <title>Rhodococcus spongicola sp. nov. and Rhodococcus xishaensis sp. nov. from marine sponges.</title>
        <authorList>
            <person name="Li L."/>
            <person name="Lin H.W."/>
        </authorList>
    </citation>
    <scope>NUCLEOTIDE SEQUENCE [LARGE SCALE GENOMIC DNA]</scope>
    <source>
        <strain evidence="1 2">LHW50502</strain>
    </source>
</reference>
<keyword evidence="2" id="KW-1185">Reference proteome</keyword>
<accession>A0A3S3AJP3</accession>
<comment type="caution">
    <text evidence="1">The sequence shown here is derived from an EMBL/GenBank/DDBJ whole genome shotgun (WGS) entry which is preliminary data.</text>
</comment>
<organism evidence="1 2">
    <name type="scientific">Rhodococcus spongiicola</name>
    <dbReference type="NCBI Taxonomy" id="2487352"/>
    <lineage>
        <taxon>Bacteria</taxon>
        <taxon>Bacillati</taxon>
        <taxon>Actinomycetota</taxon>
        <taxon>Actinomycetes</taxon>
        <taxon>Mycobacteriales</taxon>
        <taxon>Nocardiaceae</taxon>
        <taxon>Rhodococcus</taxon>
    </lineage>
</organism>
<protein>
    <recommendedName>
        <fullName evidence="3">ESX-1 secretion-associated protein</fullName>
    </recommendedName>
</protein>
<dbReference type="Proteomes" id="UP000284333">
    <property type="component" value="Unassembled WGS sequence"/>
</dbReference>
<dbReference type="AlphaFoldDB" id="A0A3S3AJP3"/>
<dbReference type="EMBL" id="RKLN01000001">
    <property type="protein sequence ID" value="RVW06280.1"/>
    <property type="molecule type" value="Genomic_DNA"/>
</dbReference>
<gene>
    <name evidence="1" type="ORF">EF834_02175</name>
</gene>